<dbReference type="AlphaFoldDB" id="A0A7E4VNL0"/>
<keyword evidence="2" id="KW-0732">Signal</keyword>
<dbReference type="InterPro" id="IPR007284">
    <property type="entry name" value="Ground-like_dom"/>
</dbReference>
<accession>A0A7E4VNL0</accession>
<feature type="compositionally biased region" description="Pro residues" evidence="1">
    <location>
        <begin position="92"/>
        <end position="104"/>
    </location>
</feature>
<keyword evidence="4" id="KW-1185">Reference proteome</keyword>
<dbReference type="PANTHER" id="PTHR31967">
    <property type="entry name" value="GROUNDHOG (HEDGEHOG-LIKE FAMILY)-RELATED"/>
    <property type="match status" value="1"/>
</dbReference>
<feature type="compositionally biased region" description="Low complexity" evidence="1">
    <location>
        <begin position="105"/>
        <end position="130"/>
    </location>
</feature>
<proteinExistence type="predicted"/>
<sequence>MIRIFSVASVLLLTSGSYVSELRDAAFQLSSGSISIGGAAKVRNQRHVGRNPPGFSDGYDFTPQGGAPLPPPPAPLARNPAYQNQNYDGVSPSPPPPNPRPRPPARGGAVGRNNANHNAQNPNAPAANRNIPSPVTGEATRYYYPPRMPLPLATCFHNPTGYVCCNKHLNDLIVDTYTELESRPKFHTCNINAIARELQLKAETRFNTTFETVASYEDFAQKIHFNGDLACKVEIGGKYMLAYGTVKDADIHLTGEDQFVGPKPARALHHISKRHSAFF</sequence>
<feature type="signal peptide" evidence="2">
    <location>
        <begin position="1"/>
        <end position="16"/>
    </location>
</feature>
<feature type="region of interest" description="Disordered" evidence="1">
    <location>
        <begin position="45"/>
        <end position="134"/>
    </location>
</feature>
<dbReference type="WBParaSite" id="Pan_g22348.t1">
    <property type="protein sequence ID" value="Pan_g22348.t1"/>
    <property type="gene ID" value="Pan_g22348"/>
</dbReference>
<evidence type="ECO:0000256" key="1">
    <source>
        <dbReference type="SAM" id="MobiDB-lite"/>
    </source>
</evidence>
<dbReference type="Proteomes" id="UP000492821">
    <property type="component" value="Unassembled WGS sequence"/>
</dbReference>
<reference evidence="4" key="1">
    <citation type="journal article" date="2013" name="Genetics">
        <title>The draft genome and transcriptome of Panagrellus redivivus are shaped by the harsh demands of a free-living lifestyle.</title>
        <authorList>
            <person name="Srinivasan J."/>
            <person name="Dillman A.R."/>
            <person name="Macchietto M.G."/>
            <person name="Heikkinen L."/>
            <person name="Lakso M."/>
            <person name="Fracchia K.M."/>
            <person name="Antoshechkin I."/>
            <person name="Mortazavi A."/>
            <person name="Wong G."/>
            <person name="Sternberg P.W."/>
        </authorList>
    </citation>
    <scope>NUCLEOTIDE SEQUENCE [LARGE SCALE GENOMIC DNA]</scope>
    <source>
        <strain evidence="4">MT8872</strain>
    </source>
</reference>
<evidence type="ECO:0000313" key="5">
    <source>
        <dbReference type="WBParaSite" id="Pan_g22348.t1"/>
    </source>
</evidence>
<reference evidence="5" key="2">
    <citation type="submission" date="2020-10" db="UniProtKB">
        <authorList>
            <consortium name="WormBaseParasite"/>
        </authorList>
    </citation>
    <scope>IDENTIFICATION</scope>
</reference>
<organism evidence="4 5">
    <name type="scientific">Panagrellus redivivus</name>
    <name type="common">Microworm</name>
    <dbReference type="NCBI Taxonomy" id="6233"/>
    <lineage>
        <taxon>Eukaryota</taxon>
        <taxon>Metazoa</taxon>
        <taxon>Ecdysozoa</taxon>
        <taxon>Nematoda</taxon>
        <taxon>Chromadorea</taxon>
        <taxon>Rhabditida</taxon>
        <taxon>Tylenchina</taxon>
        <taxon>Panagrolaimomorpha</taxon>
        <taxon>Panagrolaimoidea</taxon>
        <taxon>Panagrolaimidae</taxon>
        <taxon>Panagrellus</taxon>
    </lineage>
</organism>
<dbReference type="Pfam" id="PF04155">
    <property type="entry name" value="Ground-like"/>
    <property type="match status" value="1"/>
</dbReference>
<evidence type="ECO:0000259" key="3">
    <source>
        <dbReference type="Pfam" id="PF04155"/>
    </source>
</evidence>
<evidence type="ECO:0000313" key="4">
    <source>
        <dbReference type="Proteomes" id="UP000492821"/>
    </source>
</evidence>
<evidence type="ECO:0000256" key="2">
    <source>
        <dbReference type="SAM" id="SignalP"/>
    </source>
</evidence>
<feature type="chain" id="PRO_5028906660" evidence="2">
    <location>
        <begin position="17"/>
        <end position="279"/>
    </location>
</feature>
<dbReference type="PANTHER" id="PTHR31967:SF14">
    <property type="entry name" value="GROUND-LIKE DOMAIN-CONTAINING PROTEIN"/>
    <property type="match status" value="1"/>
</dbReference>
<protein>
    <submittedName>
        <fullName evidence="5">Ground-like domain-containing protein</fullName>
    </submittedName>
</protein>
<name>A0A7E4VNL0_PANRE</name>
<feature type="domain" description="Ground-like" evidence="3">
    <location>
        <begin position="161"/>
        <end position="243"/>
    </location>
</feature>